<dbReference type="Proteomes" id="UP000318571">
    <property type="component" value="Chromosome 11"/>
</dbReference>
<evidence type="ECO:0000313" key="4">
    <source>
        <dbReference type="Proteomes" id="UP000318571"/>
    </source>
</evidence>
<name>A0A553PJJ7_TIGCA</name>
<proteinExistence type="predicted"/>
<feature type="chain" id="PRO_5022073720" evidence="2">
    <location>
        <begin position="23"/>
        <end position="388"/>
    </location>
</feature>
<evidence type="ECO:0000313" key="3">
    <source>
        <dbReference type="EMBL" id="TRY77871.1"/>
    </source>
</evidence>
<evidence type="ECO:0000256" key="2">
    <source>
        <dbReference type="SAM" id="SignalP"/>
    </source>
</evidence>
<comment type="caution">
    <text evidence="3">The sequence shown here is derived from an EMBL/GenBank/DDBJ whole genome shotgun (WGS) entry which is preliminary data.</text>
</comment>
<keyword evidence="2" id="KW-0732">Signal</keyword>
<feature type="compositionally biased region" description="Basic and acidic residues" evidence="1">
    <location>
        <begin position="377"/>
        <end position="388"/>
    </location>
</feature>
<reference evidence="3 4" key="1">
    <citation type="journal article" date="2018" name="Nat. Ecol. Evol.">
        <title>Genomic signatures of mitonuclear coevolution across populations of Tigriopus californicus.</title>
        <authorList>
            <person name="Barreto F.S."/>
            <person name="Watson E.T."/>
            <person name="Lima T.G."/>
            <person name="Willett C.S."/>
            <person name="Edmands S."/>
            <person name="Li W."/>
            <person name="Burton R.S."/>
        </authorList>
    </citation>
    <scope>NUCLEOTIDE SEQUENCE [LARGE SCALE GENOMIC DNA]</scope>
    <source>
        <strain evidence="3 4">San Diego</strain>
    </source>
</reference>
<dbReference type="AlphaFoldDB" id="A0A553PJJ7"/>
<organism evidence="3 4">
    <name type="scientific">Tigriopus californicus</name>
    <name type="common">Marine copepod</name>
    <dbReference type="NCBI Taxonomy" id="6832"/>
    <lineage>
        <taxon>Eukaryota</taxon>
        <taxon>Metazoa</taxon>
        <taxon>Ecdysozoa</taxon>
        <taxon>Arthropoda</taxon>
        <taxon>Crustacea</taxon>
        <taxon>Multicrustacea</taxon>
        <taxon>Hexanauplia</taxon>
        <taxon>Copepoda</taxon>
        <taxon>Harpacticoida</taxon>
        <taxon>Harpacticidae</taxon>
        <taxon>Tigriopus</taxon>
    </lineage>
</organism>
<keyword evidence="4" id="KW-1185">Reference proteome</keyword>
<protein>
    <submittedName>
        <fullName evidence="3">Uncharacterized protein</fullName>
    </submittedName>
</protein>
<dbReference type="EMBL" id="VCGU01000003">
    <property type="protein sequence ID" value="TRY77871.1"/>
    <property type="molecule type" value="Genomic_DNA"/>
</dbReference>
<evidence type="ECO:0000256" key="1">
    <source>
        <dbReference type="SAM" id="MobiDB-lite"/>
    </source>
</evidence>
<feature type="compositionally biased region" description="Basic residues" evidence="1">
    <location>
        <begin position="367"/>
        <end position="376"/>
    </location>
</feature>
<feature type="signal peptide" evidence="2">
    <location>
        <begin position="1"/>
        <end position="22"/>
    </location>
</feature>
<accession>A0A553PJJ7</accession>
<gene>
    <name evidence="3" type="ORF">TCAL_08139</name>
</gene>
<sequence length="388" mass="42231">MWHLKLKSTCGLMLVFVGFAQCATIPAPVESTPPNIEPTKAAVPPPNVNPVELSSDGEHLAVATPLAGFEKKFRKVGEMTSRLSEKAPELERLARFIFDLGGTNSNDGYTTSDGTTNLFNLNIDSARVIEGLFRPDYVAIHVAQNAFNFFTSSLAWVVASGLYETTNSGRGLFGSNPDSYSSSSSGYTIPSYKSPSSTGGSNTYNSPSSSYGAPLLTSKSSFSSGPLSFLSKTIADSALFNAFAPNKPSKSSSNYDYESRKIKVTEDNEAVSAEDPITGMSVDQIQHLLEAEEQGQANMFSNLSEEQKYKMYQRAKNAMLAGSRRHEVNGEPSLTFVDQTGPAQESHPLPEDMELDTGVNLGNNKPVVRRRRKLIRKPLDQTPRKVEE</sequence>
<feature type="region of interest" description="Disordered" evidence="1">
    <location>
        <begin position="340"/>
        <end position="388"/>
    </location>
</feature>